<organism evidence="7 8">
    <name type="scientific">Latimeria chalumnae</name>
    <name type="common">Coelacanth</name>
    <dbReference type="NCBI Taxonomy" id="7897"/>
    <lineage>
        <taxon>Eukaryota</taxon>
        <taxon>Metazoa</taxon>
        <taxon>Chordata</taxon>
        <taxon>Craniata</taxon>
        <taxon>Vertebrata</taxon>
        <taxon>Euteleostomi</taxon>
        <taxon>Coelacanthiformes</taxon>
        <taxon>Coelacanthidae</taxon>
        <taxon>Latimeria</taxon>
    </lineage>
</organism>
<evidence type="ECO:0000256" key="3">
    <source>
        <dbReference type="ARBA" id="ARBA00038122"/>
    </source>
</evidence>
<reference evidence="7" key="3">
    <citation type="submission" date="2025-09" db="UniProtKB">
        <authorList>
            <consortium name="Ensembl"/>
        </authorList>
    </citation>
    <scope>IDENTIFICATION</scope>
</reference>
<reference evidence="8" key="1">
    <citation type="submission" date="2011-08" db="EMBL/GenBank/DDBJ databases">
        <title>The draft genome of Latimeria chalumnae.</title>
        <authorList>
            <person name="Di Palma F."/>
            <person name="Alfoldi J."/>
            <person name="Johnson J."/>
            <person name="Berlin A."/>
            <person name="Gnerre S."/>
            <person name="Jaffe D."/>
            <person name="MacCallum I."/>
            <person name="Young S."/>
            <person name="Walker B.J."/>
            <person name="Lander E."/>
            <person name="Lindblad-Toh K."/>
        </authorList>
    </citation>
    <scope>NUCLEOTIDE SEQUENCE [LARGE SCALE GENOMIC DNA]</scope>
    <source>
        <strain evidence="8">Wild caught</strain>
    </source>
</reference>
<feature type="region of interest" description="Disordered" evidence="5">
    <location>
        <begin position="209"/>
        <end position="228"/>
    </location>
</feature>
<evidence type="ECO:0000256" key="1">
    <source>
        <dbReference type="ARBA" id="ARBA00022737"/>
    </source>
</evidence>
<keyword evidence="2 4" id="KW-0040">ANK repeat</keyword>
<dbReference type="Ensembl" id="ENSLACT00000003215.1">
    <property type="protein sequence ID" value="ENSLACP00000003185.1"/>
    <property type="gene ID" value="ENSLACG00000002844.1"/>
</dbReference>
<dbReference type="InParanoid" id="H3A0L4"/>
<dbReference type="PANTHER" id="PTHR14491">
    <property type="entry name" value="SOSONDOWAH, ISOFORM G"/>
    <property type="match status" value="1"/>
</dbReference>
<feature type="compositionally biased region" description="Basic residues" evidence="5">
    <location>
        <begin position="134"/>
        <end position="145"/>
    </location>
</feature>
<dbReference type="Gene3D" id="1.25.40.20">
    <property type="entry name" value="Ankyrin repeat-containing domain"/>
    <property type="match status" value="1"/>
</dbReference>
<dbReference type="InterPro" id="IPR036770">
    <property type="entry name" value="Ankyrin_rpt-contain_sf"/>
</dbReference>
<dbReference type="OMA" id="WECLQNG"/>
<dbReference type="GeneTree" id="ENSGT00950000183003"/>
<dbReference type="InterPro" id="IPR058889">
    <property type="entry name" value="WHD_SOWAHA-C"/>
</dbReference>
<evidence type="ECO:0000259" key="6">
    <source>
        <dbReference type="Pfam" id="PF25877"/>
    </source>
</evidence>
<dbReference type="PROSITE" id="PS50088">
    <property type="entry name" value="ANK_REPEAT"/>
    <property type="match status" value="1"/>
</dbReference>
<comment type="similarity">
    <text evidence="3">Belongs to the SOWAH family.</text>
</comment>
<dbReference type="eggNOG" id="ENOG502QRSJ">
    <property type="taxonomic scope" value="Eukaryota"/>
</dbReference>
<protein>
    <submittedName>
        <fullName evidence="7">Sosondowah ankyrin repeat domain family member B</fullName>
    </submittedName>
</protein>
<name>H3A0L4_LATCH</name>
<dbReference type="FunCoup" id="H3A0L4">
    <property type="interactions" value="4"/>
</dbReference>
<dbReference type="Pfam" id="PF12796">
    <property type="entry name" value="Ank_2"/>
    <property type="match status" value="1"/>
</dbReference>
<accession>H3A0L4</accession>
<dbReference type="SMART" id="SM00248">
    <property type="entry name" value="ANK"/>
    <property type="match status" value="2"/>
</dbReference>
<dbReference type="PROSITE" id="PS50297">
    <property type="entry name" value="ANK_REP_REGION"/>
    <property type="match status" value="1"/>
</dbReference>
<reference evidence="7" key="2">
    <citation type="submission" date="2025-08" db="UniProtKB">
        <authorList>
            <consortium name="Ensembl"/>
        </authorList>
    </citation>
    <scope>IDENTIFICATION</scope>
</reference>
<evidence type="ECO:0000256" key="5">
    <source>
        <dbReference type="SAM" id="MobiDB-lite"/>
    </source>
</evidence>
<dbReference type="PANTHER" id="PTHR14491:SF3">
    <property type="entry name" value="ANKYRIN REPEAT DOMAIN-CONTAINING PROTEIN SOWAHB"/>
    <property type="match status" value="1"/>
</dbReference>
<evidence type="ECO:0000256" key="2">
    <source>
        <dbReference type="ARBA" id="ARBA00023043"/>
    </source>
</evidence>
<keyword evidence="8" id="KW-1185">Reference proteome</keyword>
<dbReference type="SUPFAM" id="SSF48403">
    <property type="entry name" value="Ankyrin repeat"/>
    <property type="match status" value="1"/>
</dbReference>
<dbReference type="Pfam" id="PF25877">
    <property type="entry name" value="WHD_SOWAH"/>
    <property type="match status" value="1"/>
</dbReference>
<evidence type="ECO:0000313" key="8">
    <source>
        <dbReference type="Proteomes" id="UP000008672"/>
    </source>
</evidence>
<proteinExistence type="inferred from homology"/>
<feature type="region of interest" description="Disordered" evidence="5">
    <location>
        <begin position="125"/>
        <end position="195"/>
    </location>
</feature>
<dbReference type="EMBL" id="AFYH01253151">
    <property type="status" value="NOT_ANNOTATED_CDS"/>
    <property type="molecule type" value="Genomic_DNA"/>
</dbReference>
<evidence type="ECO:0000313" key="7">
    <source>
        <dbReference type="Ensembl" id="ENSLACP00000003185.1"/>
    </source>
</evidence>
<dbReference type="HOGENOM" id="CLU_020213_0_0_1"/>
<gene>
    <name evidence="7" type="primary">LOC102362576</name>
</gene>
<evidence type="ECO:0000256" key="4">
    <source>
        <dbReference type="PROSITE-ProRule" id="PRU00023"/>
    </source>
</evidence>
<keyword evidence="1" id="KW-0677">Repeat</keyword>
<feature type="repeat" description="ANK" evidence="4">
    <location>
        <begin position="532"/>
        <end position="555"/>
    </location>
</feature>
<sequence>MAKEFSQDAVLDFLCQSNGKVRNTNLVAHFRAFLKDPERERQHREQFKKFVNSLAVVKKEEGVCYVVLRSRYQEFLGEDLGPPLAAHWPIEQAGIDAHSPEDQRRKKPKQRIRCERGDAEVCRQVSTSDCGSNKAKRSKSSKKKRSVSDKRASGAEGGGNPFDSGDPERELGASDPYPPPIGRKVVHNPIPENENHDRALHNAELHTNKHNADEPRQLGDANGSKGCDAHYPGPLKSLSCHSSPPSLELMAPQNRGLPTHQLPHELYTINESISEETVPVFKSIRSQIPLQESLRFFEKEEQLISCSPSDRNAEIYHDRGQSEKNIGCYSRNSTERTLKERLHAFKAQISPWSDQKSNGRHSDGIKVQASPLRVKMNEYSPGDHISDKEYMGHRKTSVVPPGISRPLTSPSVEDTRFEHVHNSPPSHLQIATGGVLEMDFSPPNERSPHTAPVVPLHHKEHEWMITLATGSWDQARDLFMEDPNLATKKDFISGFTSLHWISKHGDYNMLHTFFSGANKAGIKLDTNTKSKCGYTPLHIAVIHGHQRVIKLLVQRFKANVDLRDTSGKKPWHYLSTKMPSELWQLLGAPKSKIINSANSAASKNVLVAQEKTSTYHSPKIRRKKSSLATMLKPQLYQWKANHQFD</sequence>
<dbReference type="AlphaFoldDB" id="H3A0L4"/>
<dbReference type="Proteomes" id="UP000008672">
    <property type="component" value="Unassembled WGS sequence"/>
</dbReference>
<feature type="domain" description="SOWAHA-C winged helix-turn-helix" evidence="6">
    <location>
        <begin position="4"/>
        <end position="79"/>
    </location>
</feature>
<dbReference type="InterPro" id="IPR002110">
    <property type="entry name" value="Ankyrin_rpt"/>
</dbReference>